<name>A0A6V8LM97_9BACT</name>
<dbReference type="RefSeq" id="WP_173083214.1">
    <property type="nucleotide sequence ID" value="NZ_BLTE01000006.1"/>
</dbReference>
<keyword evidence="1" id="KW-0472">Membrane</keyword>
<evidence type="ECO:0000313" key="3">
    <source>
        <dbReference type="Proteomes" id="UP000494245"/>
    </source>
</evidence>
<reference evidence="2 3" key="2">
    <citation type="submission" date="2020-05" db="EMBL/GenBank/DDBJ databases">
        <title>Draft genome sequence of Desulfovibrio sp. strainFSS-1.</title>
        <authorList>
            <person name="Shimoshige H."/>
            <person name="Kobayashi H."/>
            <person name="Maekawa T."/>
        </authorList>
    </citation>
    <scope>NUCLEOTIDE SEQUENCE [LARGE SCALE GENOMIC DNA]</scope>
    <source>
        <strain evidence="2 3">SIID29052-01</strain>
    </source>
</reference>
<proteinExistence type="predicted"/>
<gene>
    <name evidence="2" type="ORF">NNJEOMEG_01637</name>
</gene>
<dbReference type="AlphaFoldDB" id="A0A6V8LM97"/>
<dbReference type="EMBL" id="BLTE01000006">
    <property type="protein sequence ID" value="GFK93803.1"/>
    <property type="molecule type" value="Genomic_DNA"/>
</dbReference>
<keyword evidence="3" id="KW-1185">Reference proteome</keyword>
<dbReference type="Proteomes" id="UP000494245">
    <property type="component" value="Unassembled WGS sequence"/>
</dbReference>
<keyword evidence="1" id="KW-0812">Transmembrane</keyword>
<sequence length="255" mass="27857">MAITNKSAFGKGLALMVSFCVVFALIMSPLFKDQNGNPQTGLEFADEFFNKLSKNSSDYFDQVKETAAKQKGKTLAVTATIAKPDPKDEPDAAKAQAKANQDAQDIAKALQAAGAQVEVKDNVLAIKGDLGAMLDFSTVKSQFAFGLVGAEAEKPENLALRKTLKNLWKGYAAMIKPLQKDGKVAEAKALDTVMKKGIEPAYNFYGIVGEPVSKNIFLLTFLLAFYVVYTMWYGYGIFYMFDGIGLSMKKSKKKH</sequence>
<reference evidence="2 3" key="1">
    <citation type="submission" date="2020-04" db="EMBL/GenBank/DDBJ databases">
        <authorList>
            <consortium name="Desulfovibrio sp. FSS-1 genome sequencing consortium"/>
            <person name="Shimoshige H."/>
            <person name="Kobayashi H."/>
            <person name="Maekawa T."/>
        </authorList>
    </citation>
    <scope>NUCLEOTIDE SEQUENCE [LARGE SCALE GENOMIC DNA]</scope>
    <source>
        <strain evidence="2 3">SIID29052-01</strain>
    </source>
</reference>
<organism evidence="2 3">
    <name type="scientific">Fundidesulfovibrio magnetotacticus</name>
    <dbReference type="NCBI Taxonomy" id="2730080"/>
    <lineage>
        <taxon>Bacteria</taxon>
        <taxon>Pseudomonadati</taxon>
        <taxon>Thermodesulfobacteriota</taxon>
        <taxon>Desulfovibrionia</taxon>
        <taxon>Desulfovibrionales</taxon>
        <taxon>Desulfovibrionaceae</taxon>
        <taxon>Fundidesulfovibrio</taxon>
    </lineage>
</organism>
<protein>
    <submittedName>
        <fullName evidence="2">Uncharacterized protein</fullName>
    </submittedName>
</protein>
<evidence type="ECO:0000256" key="1">
    <source>
        <dbReference type="SAM" id="Phobius"/>
    </source>
</evidence>
<feature type="transmembrane region" description="Helical" evidence="1">
    <location>
        <begin position="216"/>
        <end position="241"/>
    </location>
</feature>
<accession>A0A6V8LM97</accession>
<keyword evidence="1" id="KW-1133">Transmembrane helix</keyword>
<comment type="caution">
    <text evidence="2">The sequence shown here is derived from an EMBL/GenBank/DDBJ whole genome shotgun (WGS) entry which is preliminary data.</text>
</comment>
<evidence type="ECO:0000313" key="2">
    <source>
        <dbReference type="EMBL" id="GFK93803.1"/>
    </source>
</evidence>
<feature type="transmembrane region" description="Helical" evidence="1">
    <location>
        <begin position="12"/>
        <end position="31"/>
    </location>
</feature>